<proteinExistence type="predicted"/>
<gene>
    <name evidence="2" type="ORF">KIPB_009221</name>
</gene>
<feature type="compositionally biased region" description="Basic residues" evidence="1">
    <location>
        <begin position="384"/>
        <end position="401"/>
    </location>
</feature>
<protein>
    <submittedName>
        <fullName evidence="2">Uncharacterized protein</fullName>
    </submittedName>
</protein>
<dbReference type="EMBL" id="BDIP01003067">
    <property type="protein sequence ID" value="GIQ87224.1"/>
    <property type="molecule type" value="Genomic_DNA"/>
</dbReference>
<evidence type="ECO:0000256" key="1">
    <source>
        <dbReference type="SAM" id="MobiDB-lite"/>
    </source>
</evidence>
<feature type="region of interest" description="Disordered" evidence="1">
    <location>
        <begin position="232"/>
        <end position="256"/>
    </location>
</feature>
<reference evidence="2 3" key="1">
    <citation type="journal article" date="2018" name="PLoS ONE">
        <title>The draft genome of Kipferlia bialata reveals reductive genome evolution in fornicate parasites.</title>
        <authorList>
            <person name="Tanifuji G."/>
            <person name="Takabayashi S."/>
            <person name="Kume K."/>
            <person name="Takagi M."/>
            <person name="Nakayama T."/>
            <person name="Kamikawa R."/>
            <person name="Inagaki Y."/>
            <person name="Hashimoto T."/>
        </authorList>
    </citation>
    <scope>NUCLEOTIDE SEQUENCE [LARGE SCALE GENOMIC DNA]</scope>
    <source>
        <strain evidence="2">NY0173</strain>
    </source>
</reference>
<feature type="compositionally biased region" description="Basic and acidic residues" evidence="1">
    <location>
        <begin position="468"/>
        <end position="485"/>
    </location>
</feature>
<feature type="compositionally biased region" description="Acidic residues" evidence="1">
    <location>
        <begin position="242"/>
        <end position="252"/>
    </location>
</feature>
<dbReference type="AlphaFoldDB" id="A0A9K3GKG6"/>
<accession>A0A9K3GKG6</accession>
<feature type="region of interest" description="Disordered" evidence="1">
    <location>
        <begin position="27"/>
        <end position="145"/>
    </location>
</feature>
<feature type="compositionally biased region" description="Low complexity" evidence="1">
    <location>
        <begin position="290"/>
        <end position="299"/>
    </location>
</feature>
<comment type="caution">
    <text evidence="2">The sequence shown here is derived from an EMBL/GenBank/DDBJ whole genome shotgun (WGS) entry which is preliminary data.</text>
</comment>
<feature type="region of interest" description="Disordered" evidence="1">
    <location>
        <begin position="378"/>
        <end position="485"/>
    </location>
</feature>
<sequence length="648" mass="70509">MPNLCYTGCNTNVELALLKRAALMPTPVPDTDMGEGEGDTALYNTRVEEDEGEGERERWEQEVMHAQPPHADGEGEGEGERVRRERETDSREREDGEGSDLDLAEREAGDAIERAMSRGDVPMRQREREREREREGDLDDEGHDMDNTLMSSVILSGELSHVSKVAMSVFGTVDKVTARSVNMGHRLPNGTRTAPPSNIDQVLRKVRAGAGATSARGGQTVVGRYSGLFYGSGDQRGREGEREGEEAWEQEEQMERERERALVSQIPSVTRYETWGQHGSMFLSSDNDPLSSSALSATSNLRTHGGMAPTPPRGSMGSPRRAQLPLALSDTLGQSLHALRTRRGGMGGTGTGSGVVAPVIPRLDLSLSHTLPLSLSASLASARHSGKTPRTKSRSARRPPMRRLDTPAGAAKGGRIHGLSQSARGPGSARGRVPSGTRGASGSQSHRTQRPSARDTAKRGNAATSARMYREKREKLEKTPRSHPSIRDCLDRYTACHETDRMRGNQILGMKIQGMAQDQTGGQYRISREERDAVFYRLSARGKTQTDRAEAMEGADVEAMITDTQAPTAQAPSEAEQREALNSSRRVGGGFTVPLQPSMPPPPSRRPQRVVRPQIHVKPAGVGAVGERRVRMGTQSYKGSGIAQMLIH</sequence>
<evidence type="ECO:0000313" key="3">
    <source>
        <dbReference type="Proteomes" id="UP000265618"/>
    </source>
</evidence>
<evidence type="ECO:0000313" key="2">
    <source>
        <dbReference type="EMBL" id="GIQ87224.1"/>
    </source>
</evidence>
<feature type="compositionally biased region" description="Basic and acidic residues" evidence="1">
    <location>
        <begin position="103"/>
        <end position="135"/>
    </location>
</feature>
<feature type="region of interest" description="Disordered" evidence="1">
    <location>
        <begin position="566"/>
        <end position="609"/>
    </location>
</feature>
<feature type="compositionally biased region" description="Basic and acidic residues" evidence="1">
    <location>
        <begin position="78"/>
        <end position="96"/>
    </location>
</feature>
<keyword evidence="3" id="KW-1185">Reference proteome</keyword>
<feature type="non-terminal residue" evidence="2">
    <location>
        <position position="1"/>
    </location>
</feature>
<organism evidence="2 3">
    <name type="scientific">Kipferlia bialata</name>
    <dbReference type="NCBI Taxonomy" id="797122"/>
    <lineage>
        <taxon>Eukaryota</taxon>
        <taxon>Metamonada</taxon>
        <taxon>Carpediemonas-like organisms</taxon>
        <taxon>Kipferlia</taxon>
    </lineage>
</organism>
<name>A0A9K3GKG6_9EUKA</name>
<dbReference type="Proteomes" id="UP000265618">
    <property type="component" value="Unassembled WGS sequence"/>
</dbReference>
<feature type="region of interest" description="Disordered" evidence="1">
    <location>
        <begin position="286"/>
        <end position="321"/>
    </location>
</feature>